<keyword evidence="2" id="KW-1185">Reference proteome</keyword>
<dbReference type="Proteomes" id="UP000831701">
    <property type="component" value="Chromosome 9"/>
</dbReference>
<accession>A0ACB8WKB1</accession>
<dbReference type="EMBL" id="CM041539">
    <property type="protein sequence ID" value="KAI3367903.1"/>
    <property type="molecule type" value="Genomic_DNA"/>
</dbReference>
<gene>
    <name evidence="1" type="ORF">L3Q82_026731</name>
</gene>
<organism evidence="1 2">
    <name type="scientific">Scortum barcoo</name>
    <name type="common">barcoo grunter</name>
    <dbReference type="NCBI Taxonomy" id="214431"/>
    <lineage>
        <taxon>Eukaryota</taxon>
        <taxon>Metazoa</taxon>
        <taxon>Chordata</taxon>
        <taxon>Craniata</taxon>
        <taxon>Vertebrata</taxon>
        <taxon>Euteleostomi</taxon>
        <taxon>Actinopterygii</taxon>
        <taxon>Neopterygii</taxon>
        <taxon>Teleostei</taxon>
        <taxon>Neoteleostei</taxon>
        <taxon>Acanthomorphata</taxon>
        <taxon>Eupercaria</taxon>
        <taxon>Centrarchiformes</taxon>
        <taxon>Terapontoidei</taxon>
        <taxon>Terapontidae</taxon>
        <taxon>Scortum</taxon>
    </lineage>
</organism>
<reference evidence="1" key="1">
    <citation type="submission" date="2022-04" db="EMBL/GenBank/DDBJ databases">
        <title>Jade perch genome.</title>
        <authorList>
            <person name="Chao B."/>
        </authorList>
    </citation>
    <scope>NUCLEOTIDE SEQUENCE</scope>
    <source>
        <strain evidence="1">CB-2022</strain>
    </source>
</reference>
<proteinExistence type="predicted"/>
<protein>
    <submittedName>
        <fullName evidence="1">Uncharacterized protein</fullName>
    </submittedName>
</protein>
<evidence type="ECO:0000313" key="1">
    <source>
        <dbReference type="EMBL" id="KAI3367903.1"/>
    </source>
</evidence>
<evidence type="ECO:0000313" key="2">
    <source>
        <dbReference type="Proteomes" id="UP000831701"/>
    </source>
</evidence>
<sequence length="2586" mass="282979">QVSRKLAGLCQPGPRKSAASSSMVCLHPGAVTFSCVRSMNHLLSSHHSEWDTHTVTHIGKSAAHVWRLRDLEGSFAKPSTCCLLWTSEQETPARRIHCHPSTQDLKAYGVNTLVRVCAATYDKTPVEQEGIHVLDWPFDDGSAPPDQVVEDWLNLLQTKFRDEPGSCVAVHCVAGLGRAPVLVALALIECGMEYEDAVHFIRLKRRGAFNSKQLLYLENYKPKLCLRSKDANGQSCSIHLLNPSNHPRTGPWSQHGCHRNLSGHHSPLTPALYSLSCLVSYCVQFGGFVILTVYLSDTQQMLTEVPITPATRVVDVVEYCKEAGEGECHLAEVWNGHERVLPQELLLLDLLQQWGARRPEVSFYLRHCPSWTQGSQQPLEQSWTTETTESANDRVPRVELTLSELQEMATRQQQQIEAQQQMLVAKEQRLRYLQQGGRTNQGQTQSEAEKLQRLKERVETQEAKLKKIRAMRGQVDYSKLINGNLSAEIDHVSSLFQEKQAELQSAVVRVDQLTQQLEDLRRGRLQLHSVTPPQGAPAGSQGAPAGQKGSPLSGPAALELRKLYQELQARNRHNLEQSSKLAQNKELLNKRNAQVTVMDQRIGDLRERLHKKKAELSRMNGGGLSSPQTSSHPGGGVSGRVAAVCPYIQVPAEGRQEAGYPMPADPPPKPTPLSHIRSLSEEDRSGIRKPPSQWKVSDLDIMLSEPTETWEGPRSPQGGDSNNINEASWPSISKNVSDWRTNSPEQHPSGYGTYPSATHQAAGHHCATSSLPRSAPGTLGWPRSSAANTTSSSSSSSSSSQQIQQRISVPPNSSQGAAITFQPSPLSPQTERTDPPPAVAVRPYVPDHPSRPQSPRKGPATMNSSSIYSMYLQQPQAKNYGSLSNRTALKAVYGKPILPTSSTSASPVPFLQGGGGGAKPGGEDVTDKEGGKGGGESSDGQILPPPSVDNIPRPLSPTKLTPVAHSQLRFQSDADLEVLRRRLSNAPRPLKKRSSITEPEGPQGPNIQKLLYQRFNTLAGGMEGSSSNPFYQPDCLLGDMDNIHSANGNVEPGDKHVSMAAVEGEVQNQNPGSRRLSPPSVAIETSKETAKAETTNNVSPSAQPSPSPAPERPEDQNNNNQKGSSPAHNNVGHTLPSPSPPAPPTLPKVKRTNLKKPSSERTGHGLRVKFNPLALLLDASLEGEFDLVQRIIYEVENPSMPNDEGITPLHNAVCAGHHHIVKFLLDFGVNVNAADSDGWTPLHCAASCNSVHLCKMLVESGAAIFATTISDVETAADKCEEMEEGYTQCSQFLYGVQEKLGVMNKGLVYALWDYTAQQADELSFSEGDALTVLRRRDDTETEWWWARLNDREGYIPRNLLGDQTQTTLTGMKPRSGATCTRRRTGAAAAYFTALISVCPHHAQLSACLIYRFLVTSGCTMAKHFHVNTPLLESVAMSKRVGTAVYLKMENSQPSGSFKIRGIGHLCQQLATQSKGVVCSSGGNAGMAAAYAARKMGVTATIIVPSSSPQLVIQRLKDQGATVKIAGKVWDDANAEALRLAETEGLTYVPPFNHPLLWQGHASMMAEVAASLGPGVKPGAVLVSVGGGGLLCGVIQGLKDVGWMDVPIIAMETVGADCFNAAIKAGRVVTLDDITSEAKCLGAKTVCKKAFEYSQSSELTIISELVTDQQALQAVETFLDEERVLVEMACGAALAAVYSGLIHRLQGEDICTASDPPFPGVLWTVPPRGAPPVPPPAVGRSPSPRRPPRRKPKQNIMAIDAWLIENCIVFPGGERNCGVHELICVRKVSPEVLGFLTAIGLFIILMTLLFWYLNNKLALENPGSLQCLDDFRKKTEQQDKAYSDADLQGSSSDSEDELMGQYQEAVSRSQGLRGGAKAAATAKHAGGFSWESRQKYSPLTADYDGYSSEASADDANCIQRMRRTPPLDELQPPPYQDENGSPRMSCTLSDLGDAKCDLSHTSGSPHLSFGKCPSEGSDGHETESYLNKGYEEDVPSDSTAVLSPEDMSARGSAAQLPKGYEPDPVAKYGTLDVVFDYDSEEQQLAVTIMAVSDLPSVKRTGNISWQVHLVLLPTKKQRAKTGIQRGPCPIFTETFRFSHVESEMISNYAMRFRLYSMRRMKKEKVLGEKVFYLTKLNLQGKMSVPVTLDPCCALPGGESQVSLSDMTCSESASSFQSVSQASTPEILVGLVYNATTGRLSVEIIKGIHFKNLAANKPPNTYVKLTLLNSMGHEMSKCKTSICRGQPNPTYKETFVFQVALFQLSDVTLILSVYNKRSMKRKEMIGWISLGLNSSGEEELTHWTQMKESKGQQAPLPHHEYAFVLQRDTQLRPESKREMTLVLSMNPFLDPEGDPPLSTYQPLWESERCTKTCLSNPAPPCSSEEQFTQEPPCRRVPDHVSVSRIAYFKRKFVDDDDEPPFSFRTYCQTVAPVLEERAHVLRLSLEKMRFIDDPEAFLRRSVLVNNLLRRLRAEILLQSTDWCFPPNPAFTTGPCVPSPSASPAHQALHGSVPTRICLAPQAGPPFRKRFRMVRGAQGDLRPDCAQTCCCISTQRQPQQDTTSTSRSPCMTQRSPPARPHRTPPPFFN</sequence>
<name>A0ACB8WKB1_9TELE</name>
<comment type="caution">
    <text evidence="1">The sequence shown here is derived from an EMBL/GenBank/DDBJ whole genome shotgun (WGS) entry which is preliminary data.</text>
</comment>
<feature type="non-terminal residue" evidence="1">
    <location>
        <position position="1"/>
    </location>
</feature>